<comment type="caution">
    <text evidence="3">The sequence shown here is derived from an EMBL/GenBank/DDBJ whole genome shotgun (WGS) entry which is preliminary data.</text>
</comment>
<dbReference type="RefSeq" id="WP_021801638.1">
    <property type="nucleotide sequence ID" value="NZ_KI273145.1"/>
</dbReference>
<protein>
    <submittedName>
        <fullName evidence="3">Uncharacterized protein</fullName>
    </submittedName>
</protein>
<accession>U2NLY0</accession>
<reference evidence="3 4" key="1">
    <citation type="journal article" date="2013" name="Genome Announc.">
        <title>Draft Genome Sequence of the Hydrogen- and Ethanol-Producing Bacterium Clostridium intestinale Strain URNW.</title>
        <authorList>
            <person name="Lal S."/>
            <person name="Ramachandran U."/>
            <person name="Zhang X."/>
            <person name="Sparling R."/>
            <person name="Levin D.B."/>
        </authorList>
    </citation>
    <scope>NUCLEOTIDE SEQUENCE [LARGE SCALE GENOMIC DNA]</scope>
    <source>
        <strain evidence="3 4">URNW</strain>
    </source>
</reference>
<sequence length="181" mass="20457">MKNIKGRFLSALLIASLSIPGISAYAEDSNSKLTNSLNKKQELLVKKQTLQTARDSLNNNKEIIKNNRETNKTLKNEIKVKTKTIHEKLKGDLSFDDETLEKIKTELKNIQNEIITLENTLQPIKAATEATKSNIKNKNFDVANMEMEKIISLQNTRTESLNKVDSMVDNLLDLINFPGNL</sequence>
<evidence type="ECO:0000313" key="3">
    <source>
        <dbReference type="EMBL" id="ERK30148.1"/>
    </source>
</evidence>
<feature type="signal peptide" evidence="2">
    <location>
        <begin position="1"/>
        <end position="26"/>
    </location>
</feature>
<dbReference type="EMBL" id="APJA01000012">
    <property type="protein sequence ID" value="ERK30148.1"/>
    <property type="molecule type" value="Genomic_DNA"/>
</dbReference>
<gene>
    <name evidence="3" type="ORF">CINTURNW_1630</name>
</gene>
<dbReference type="PATRIC" id="fig|1294142.3.peg.1654"/>
<dbReference type="HOGENOM" id="CLU_1486622_0_0_9"/>
<keyword evidence="1" id="KW-0175">Coiled coil</keyword>
<name>U2NLY0_9CLOT</name>
<organism evidence="3 4">
    <name type="scientific">Clostridium intestinale URNW</name>
    <dbReference type="NCBI Taxonomy" id="1294142"/>
    <lineage>
        <taxon>Bacteria</taxon>
        <taxon>Bacillati</taxon>
        <taxon>Bacillota</taxon>
        <taxon>Clostridia</taxon>
        <taxon>Eubacteriales</taxon>
        <taxon>Clostridiaceae</taxon>
        <taxon>Clostridium</taxon>
    </lineage>
</organism>
<proteinExistence type="predicted"/>
<keyword evidence="2" id="KW-0732">Signal</keyword>
<dbReference type="STRING" id="1294142.CINTURNW_1630"/>
<evidence type="ECO:0000256" key="2">
    <source>
        <dbReference type="SAM" id="SignalP"/>
    </source>
</evidence>
<dbReference type="AlphaFoldDB" id="U2NLY0"/>
<feature type="coiled-coil region" evidence="1">
    <location>
        <begin position="40"/>
        <end position="120"/>
    </location>
</feature>
<dbReference type="Proteomes" id="UP000016721">
    <property type="component" value="Unassembled WGS sequence"/>
</dbReference>
<evidence type="ECO:0000313" key="4">
    <source>
        <dbReference type="Proteomes" id="UP000016721"/>
    </source>
</evidence>
<evidence type="ECO:0000256" key="1">
    <source>
        <dbReference type="SAM" id="Coils"/>
    </source>
</evidence>
<keyword evidence="4" id="KW-1185">Reference proteome</keyword>
<feature type="chain" id="PRO_5004631746" evidence="2">
    <location>
        <begin position="27"/>
        <end position="181"/>
    </location>
</feature>